<proteinExistence type="predicted"/>
<dbReference type="EMBL" id="BBXV01000003">
    <property type="protein sequence ID" value="GAQ16240.1"/>
    <property type="molecule type" value="Genomic_DNA"/>
</dbReference>
<reference evidence="5" key="3">
    <citation type="submission" date="2015-07" db="EMBL/GenBank/DDBJ databases">
        <title>Draft Genome Sequence of Oceanobacillus picturae Heshi-B3 that Was Isolated from Fermented Rice Bran with Aging Salted Mackerel, Which Was Named Heshiko as Traditional Fermented Seafood in Japan.</title>
        <authorList>
            <person name="Akuzawa S."/>
            <person name="Nakagawa J."/>
            <person name="Kanekatsu T."/>
            <person name="Kanesaki Y."/>
            <person name="Suzuki T."/>
        </authorList>
    </citation>
    <scope>NUCLEOTIDE SEQUENCE [LARGE SCALE GENOMIC DNA]</scope>
    <source>
        <strain evidence="5">Heshi-B3</strain>
    </source>
</reference>
<evidence type="ECO:0000313" key="2">
    <source>
        <dbReference type="EMBL" id="CDO03049.1"/>
    </source>
</evidence>
<protein>
    <submittedName>
        <fullName evidence="3">Membrane protein</fullName>
    </submittedName>
</protein>
<dbReference type="AlphaFoldDB" id="W9ABF3"/>
<reference evidence="2 4" key="1">
    <citation type="submission" date="2014-03" db="EMBL/GenBank/DDBJ databases">
        <title>Draft genome sequencing of Oceanobacillus picturae strain S1 isolated from human gut.</title>
        <authorList>
            <person name="Croce O."/>
            <person name="Lagier J.C."/>
            <person name="Raoult D."/>
        </authorList>
    </citation>
    <scope>NUCLEOTIDE SEQUENCE [LARGE SCALE GENOMIC DNA]</scope>
    <source>
        <strain evidence="2 4">S1</strain>
    </source>
</reference>
<keyword evidence="4" id="KW-1185">Reference proteome</keyword>
<feature type="transmembrane region" description="Helical" evidence="1">
    <location>
        <begin position="97"/>
        <end position="119"/>
    </location>
</feature>
<dbReference type="Pfam" id="PF14068">
    <property type="entry name" value="YuiB"/>
    <property type="match status" value="1"/>
</dbReference>
<feature type="transmembrane region" description="Helical" evidence="1">
    <location>
        <begin position="56"/>
        <end position="77"/>
    </location>
</feature>
<reference evidence="2 4" key="2">
    <citation type="submission" date="2014-03" db="EMBL/GenBank/DDBJ databases">
        <authorList>
            <person name="Urmite Genomes U."/>
        </authorList>
    </citation>
    <scope>NUCLEOTIDE SEQUENCE [LARGE SCALE GENOMIC DNA]</scope>
    <source>
        <strain evidence="2 4">S1</strain>
    </source>
</reference>
<sequence length="130" mass="14933">MVGFRIKWILYEIFTVHMWKGRHRLAQIVQLLVSIVLYFVIFFGIAFILNMLLRKTWLMAILYPLVVIMIVDDMSTLEYFKNPGNAFSEAFSKFLSITPADITILLAGFAGAVVSGIVIKMLRKSGYQMF</sequence>
<dbReference type="eggNOG" id="ENOG5032RYS">
    <property type="taxonomic scope" value="Bacteria"/>
</dbReference>
<dbReference type="STRING" id="171693.BN988_01548"/>
<evidence type="ECO:0000313" key="3">
    <source>
        <dbReference type="EMBL" id="GAQ16240.1"/>
    </source>
</evidence>
<organism evidence="2 4">
    <name type="scientific">Oceanobacillus picturae</name>
    <dbReference type="NCBI Taxonomy" id="171693"/>
    <lineage>
        <taxon>Bacteria</taxon>
        <taxon>Bacillati</taxon>
        <taxon>Bacillota</taxon>
        <taxon>Bacilli</taxon>
        <taxon>Bacillales</taxon>
        <taxon>Bacillaceae</taxon>
        <taxon>Oceanobacillus</taxon>
    </lineage>
</organism>
<dbReference type="Proteomes" id="UP000052946">
    <property type="component" value="Unassembled WGS sequence"/>
</dbReference>
<keyword evidence="1" id="KW-1133">Transmembrane helix</keyword>
<accession>W9ABF3</accession>
<evidence type="ECO:0000313" key="4">
    <source>
        <dbReference type="Proteomes" id="UP000028863"/>
    </source>
</evidence>
<keyword evidence="1" id="KW-0472">Membrane</keyword>
<dbReference type="EMBL" id="CCAX010000001">
    <property type="protein sequence ID" value="CDO03049.1"/>
    <property type="molecule type" value="Genomic_DNA"/>
</dbReference>
<comment type="caution">
    <text evidence="2">The sequence shown here is derived from an EMBL/GenBank/DDBJ whole genome shotgun (WGS) entry which is preliminary data.</text>
</comment>
<evidence type="ECO:0000256" key="1">
    <source>
        <dbReference type="SAM" id="Phobius"/>
    </source>
</evidence>
<name>W9ABF3_9BACI</name>
<gene>
    <name evidence="2" type="ORF">BN988_01548</name>
    <name evidence="3" type="ORF">OPHB3_0156</name>
</gene>
<keyword evidence="1" id="KW-0812">Transmembrane</keyword>
<evidence type="ECO:0000313" key="5">
    <source>
        <dbReference type="Proteomes" id="UP000052946"/>
    </source>
</evidence>
<dbReference type="Proteomes" id="UP000028863">
    <property type="component" value="Unassembled WGS sequence"/>
</dbReference>
<dbReference type="InterPro" id="IPR025917">
    <property type="entry name" value="YuiB"/>
</dbReference>
<reference evidence="3 5" key="4">
    <citation type="journal article" date="2016" name="Genome Announc.">
        <title>Draft Genome Sequence of Oceanobacillus picturae Heshi-B3, Isolated from Fermented Rice Bran in a Traditional Japanese Seafood Dish.</title>
        <authorList>
            <person name="Akuzawa S."/>
            <person name="Nagaoka J."/>
            <person name="Kanekatsu M."/>
            <person name="Kanesaki Y."/>
            <person name="Suzuki T."/>
        </authorList>
    </citation>
    <scope>NUCLEOTIDE SEQUENCE [LARGE SCALE GENOMIC DNA]</scope>
    <source>
        <strain evidence="3 5">Heshi-B3</strain>
    </source>
</reference>
<feature type="transmembrane region" description="Helical" evidence="1">
    <location>
        <begin position="28"/>
        <end position="49"/>
    </location>
</feature>